<accession>D5UBZ1</accession>
<evidence type="ECO:0000313" key="2">
    <source>
        <dbReference type="Proteomes" id="UP000000849"/>
    </source>
</evidence>
<organism evidence="1 2">
    <name type="scientific">Cellulomonas flavigena (strain ATCC 482 / DSM 20109 / BCRC 11376 / JCM 18109 / NBRC 3775 / NCIMB 8073 / NRS 134)</name>
    <dbReference type="NCBI Taxonomy" id="446466"/>
    <lineage>
        <taxon>Bacteria</taxon>
        <taxon>Bacillati</taxon>
        <taxon>Actinomycetota</taxon>
        <taxon>Actinomycetes</taxon>
        <taxon>Micrococcales</taxon>
        <taxon>Cellulomonadaceae</taxon>
        <taxon>Cellulomonas</taxon>
    </lineage>
</organism>
<dbReference type="AlphaFoldDB" id="D5UBZ1"/>
<sequence length="75" mass="7945">MREVARGDGVRASARRSPPLVIAELSRETVDMVALVARGDGYSATITSRSEGLTGILTITATSSGVRLRDSLLRT</sequence>
<evidence type="ECO:0000313" key="1">
    <source>
        <dbReference type="EMBL" id="ADG76150.1"/>
    </source>
</evidence>
<reference evidence="1 2" key="1">
    <citation type="journal article" date="2010" name="Stand. Genomic Sci.">
        <title>Complete genome sequence of Cellulomonas flavigena type strain (134).</title>
        <authorList>
            <person name="Abt B."/>
            <person name="Foster B."/>
            <person name="Lapidus A."/>
            <person name="Clum A."/>
            <person name="Sun H."/>
            <person name="Pukall R."/>
            <person name="Lucas S."/>
            <person name="Glavina Del Rio T."/>
            <person name="Nolan M."/>
            <person name="Tice H."/>
            <person name="Cheng J.F."/>
            <person name="Pitluck S."/>
            <person name="Liolios K."/>
            <person name="Ivanova N."/>
            <person name="Mavromatis K."/>
            <person name="Ovchinnikova G."/>
            <person name="Pati A."/>
            <person name="Goodwin L."/>
            <person name="Chen A."/>
            <person name="Palaniappan K."/>
            <person name="Land M."/>
            <person name="Hauser L."/>
            <person name="Chang Y.J."/>
            <person name="Jeffries C.D."/>
            <person name="Rohde M."/>
            <person name="Goker M."/>
            <person name="Woyke T."/>
            <person name="Bristow J."/>
            <person name="Eisen J.A."/>
            <person name="Markowitz V."/>
            <person name="Hugenholtz P."/>
            <person name="Kyrpides N.C."/>
            <person name="Klenk H.P."/>
        </authorList>
    </citation>
    <scope>NUCLEOTIDE SEQUENCE [LARGE SCALE GENOMIC DNA]</scope>
    <source>
        <strain evidence="2">ATCC 482 / DSM 20109 / BCRC 11376 / JCM 18109 / NBRC 3775 / NCIMB 8073 / NRS 134</strain>
    </source>
</reference>
<keyword evidence="2" id="KW-1185">Reference proteome</keyword>
<dbReference type="HOGENOM" id="CLU_2664373_0_0_11"/>
<dbReference type="Proteomes" id="UP000000849">
    <property type="component" value="Chromosome"/>
</dbReference>
<gene>
    <name evidence="1" type="ordered locus">Cfla_3269</name>
</gene>
<protein>
    <submittedName>
        <fullName evidence="1">Uncharacterized protein</fullName>
    </submittedName>
</protein>
<proteinExistence type="predicted"/>
<name>D5UBZ1_CELFN</name>
<dbReference type="RefSeq" id="WP_013118481.1">
    <property type="nucleotide sequence ID" value="NC_014151.1"/>
</dbReference>
<dbReference type="OrthoDB" id="4832073at2"/>
<dbReference type="EMBL" id="CP001964">
    <property type="protein sequence ID" value="ADG76150.1"/>
    <property type="molecule type" value="Genomic_DNA"/>
</dbReference>
<dbReference type="KEGG" id="cfl:Cfla_3269"/>